<evidence type="ECO:0000313" key="2">
    <source>
        <dbReference type="EMBL" id="RHX83563.1"/>
    </source>
</evidence>
<proteinExistence type="predicted"/>
<organism evidence="2 3">
    <name type="scientific">Leptospira stimsonii</name>
    <dbReference type="NCBI Taxonomy" id="2202203"/>
    <lineage>
        <taxon>Bacteria</taxon>
        <taxon>Pseudomonadati</taxon>
        <taxon>Spirochaetota</taxon>
        <taxon>Spirochaetia</taxon>
        <taxon>Leptospirales</taxon>
        <taxon>Leptospiraceae</taxon>
        <taxon>Leptospira</taxon>
    </lineage>
</organism>
<dbReference type="SUPFAM" id="SSF52540">
    <property type="entry name" value="P-loop containing nucleoside triphosphate hydrolases"/>
    <property type="match status" value="1"/>
</dbReference>
<evidence type="ECO:0000259" key="1">
    <source>
        <dbReference type="Pfam" id="PF13175"/>
    </source>
</evidence>
<dbReference type="InterPro" id="IPR041685">
    <property type="entry name" value="AAA_GajA/Old/RecF-like"/>
</dbReference>
<dbReference type="InterPro" id="IPR027417">
    <property type="entry name" value="P-loop_NTPase"/>
</dbReference>
<dbReference type="Proteomes" id="UP000266669">
    <property type="component" value="Unassembled WGS sequence"/>
</dbReference>
<name>A0A8B3CLW7_9LEPT</name>
<accession>A0A8B3CLW7</accession>
<dbReference type="Gene3D" id="3.40.50.300">
    <property type="entry name" value="P-loop containing nucleotide triphosphate hydrolases"/>
    <property type="match status" value="1"/>
</dbReference>
<evidence type="ECO:0000313" key="3">
    <source>
        <dbReference type="Proteomes" id="UP000266669"/>
    </source>
</evidence>
<protein>
    <recommendedName>
        <fullName evidence="1">Endonuclease GajA/Old nuclease/RecF-like AAA domain-containing protein</fullName>
    </recommendedName>
</protein>
<sequence length="98" mass="11330">MAGFVLLLNLKKIRRCFMLLKKIQIKDFRCIEDSGELFLDKVTCLVGKNESGKTAILKALYRIKPDTKKEAFSQTLDFPKKKWKPNQPIPETQVVDTE</sequence>
<dbReference type="AlphaFoldDB" id="A0A8B3CLW7"/>
<dbReference type="EMBL" id="QHCS01000008">
    <property type="protein sequence ID" value="RHX83563.1"/>
    <property type="molecule type" value="Genomic_DNA"/>
</dbReference>
<gene>
    <name evidence="2" type="ORF">DLM78_21465</name>
</gene>
<reference evidence="3" key="1">
    <citation type="submission" date="2018-05" db="EMBL/GenBank/DDBJ databases">
        <title>Leptospira yasudae sp. nov. and Leptospira stimsonii sp. nov., two pathogenic species of the genus Leptospira isolated from environmental sources.</title>
        <authorList>
            <person name="Casanovas-Massana A."/>
            <person name="Hamond C."/>
            <person name="Santos L.A."/>
            <person name="Hacker K.P."/>
            <person name="Balassiano I."/>
            <person name="Medeiros M.A."/>
            <person name="Reis M.G."/>
            <person name="Ko A.I."/>
            <person name="Wunder E.A."/>
        </authorList>
    </citation>
    <scope>NUCLEOTIDE SEQUENCE [LARGE SCALE GENOMIC DNA]</scope>
    <source>
        <strain evidence="3">AMB6-RJ</strain>
    </source>
</reference>
<comment type="caution">
    <text evidence="2">The sequence shown here is derived from an EMBL/GenBank/DDBJ whole genome shotgun (WGS) entry which is preliminary data.</text>
</comment>
<feature type="domain" description="Endonuclease GajA/Old nuclease/RecF-like AAA" evidence="1">
    <location>
        <begin position="18"/>
        <end position="73"/>
    </location>
</feature>
<dbReference type="Pfam" id="PF13175">
    <property type="entry name" value="AAA_15"/>
    <property type="match status" value="1"/>
</dbReference>